<dbReference type="OMA" id="FENFHVD"/>
<evidence type="ECO:0000256" key="2">
    <source>
        <dbReference type="ARBA" id="ARBA00022737"/>
    </source>
</evidence>
<dbReference type="PROSITE" id="PS50912">
    <property type="entry name" value="EAR"/>
    <property type="match status" value="1"/>
</dbReference>
<keyword evidence="2" id="KW-0677">Repeat</keyword>
<proteinExistence type="predicted"/>
<dbReference type="OrthoDB" id="7936313at2759"/>
<dbReference type="PANTHER" id="PTHR15261">
    <property type="entry name" value="THROMBOSPONDIN-TYPE LAMININ G DOMAIN AND EAR REPEAT-CONTAINING"/>
    <property type="match status" value="1"/>
</dbReference>
<dbReference type="InterPro" id="IPR009039">
    <property type="entry name" value="EAR"/>
</dbReference>
<gene>
    <name evidence="4" type="ORF">Fcan01_27096</name>
</gene>
<dbReference type="GO" id="GO:0007165">
    <property type="term" value="P:signal transduction"/>
    <property type="evidence" value="ECO:0007669"/>
    <property type="project" value="TreeGrafter"/>
</dbReference>
<organism evidence="4 5">
    <name type="scientific">Folsomia candida</name>
    <name type="common">Springtail</name>
    <dbReference type="NCBI Taxonomy" id="158441"/>
    <lineage>
        <taxon>Eukaryota</taxon>
        <taxon>Metazoa</taxon>
        <taxon>Ecdysozoa</taxon>
        <taxon>Arthropoda</taxon>
        <taxon>Hexapoda</taxon>
        <taxon>Collembola</taxon>
        <taxon>Entomobryomorpha</taxon>
        <taxon>Isotomoidea</taxon>
        <taxon>Isotomidae</taxon>
        <taxon>Proisotominae</taxon>
        <taxon>Folsomia</taxon>
    </lineage>
</organism>
<name>A0A226D1F9_FOLCA</name>
<dbReference type="PANTHER" id="PTHR15261:SF4">
    <property type="entry name" value="THROMBOSPONDIN-TYPE LAMININ G DOMAIN AND EAR REPEAT-CONTAINING PROTEIN"/>
    <property type="match status" value="1"/>
</dbReference>
<evidence type="ECO:0000313" key="5">
    <source>
        <dbReference type="Proteomes" id="UP000198287"/>
    </source>
</evidence>
<accession>A0A226D1F9</accession>
<dbReference type="STRING" id="158441.A0A226D1F9"/>
<dbReference type="EMBL" id="LNIX01000048">
    <property type="protein sequence ID" value="OXA38126.1"/>
    <property type="molecule type" value="Genomic_DNA"/>
</dbReference>
<protein>
    <submittedName>
        <fullName evidence="4">G-protein coupled receptor 98</fullName>
    </submittedName>
</protein>
<feature type="signal peptide" evidence="3">
    <location>
        <begin position="1"/>
        <end position="28"/>
    </location>
</feature>
<reference evidence="4 5" key="1">
    <citation type="submission" date="2015-12" db="EMBL/GenBank/DDBJ databases">
        <title>The genome of Folsomia candida.</title>
        <authorList>
            <person name="Faddeeva A."/>
            <person name="Derks M.F."/>
            <person name="Anvar Y."/>
            <person name="Smit S."/>
            <person name="Van Straalen N."/>
            <person name="Roelofs D."/>
        </authorList>
    </citation>
    <scope>NUCLEOTIDE SEQUENCE [LARGE SCALE GENOMIC DNA]</scope>
    <source>
        <strain evidence="4 5">VU population</strain>
        <tissue evidence="4">Whole body</tissue>
    </source>
</reference>
<keyword evidence="5" id="KW-1185">Reference proteome</keyword>
<sequence length="2129" mass="238098">MMNHPCVTWCWGLLLCLVIVAFVNKSECKPDFDYQSGDDTFLRADENSWDGFDWTKLFPEEQLEDEKEMREDSPVKNIVKEEVQRFNQELINFYREESLREKRSYGRFTYDVKLDPSHNYLETKVASEFVYPFVCHGFGYVLQPDGIYKLVGFTPEQHYFTENVTAPRLTKINDEWKTGSGDRVLHVKEFEQKCFVLISNTNGSFSTIYTLYGEDLTPMFRQQIRNHGVATSGKFFTVKKNLYLVITNDNAVHSLTVCPILRWAGTYMDEIHTIQTRGAVAVETFTINSKEYIAIAQSEDSSGNLEVGTQILRMDDKEDLEKVQLLWSNNPVSLQYYQVLEEHYLLIGHAREPSVSYVFGGLDFIPVQTLDNYFGPTLFMDSFLLPLDKGPLLLAAKSSSLHFYTWSTTSGSLVLNSNSSSVPTKYVRIVSAKFIRPASSQVFVTLVQTDNSSRSVLKVYAVTLEKKEIAVSQVKETESQLAKCLGEVRKRLDEDEKILPVLEEEKKTVLTTDGDNIFAGTIYVMDSIKFNESVSNIEEIKIVPKGFYHQDHLTPPSVALASILEESRNLIRDVLNELSNVLMSNKPGVISGDYNFLNHVEIKEIRALNTNLELKVLNNVDLEDILEYALKKNTDQPQRITGEWAFNKLSGQEVVLPSKIADVEVDNFLLKICPSRNVEEEAQEVSQLTVFKQDVSIPDGIIMPADATVNGIIISDLVLKNSPIKEIKGFKHAANLIGENGFTFSFINDKNFPEWYKSVLHTDGPPQTSTGMKTFAGSKPNKIINLEPEFVNGNNWEDFYTNVVRNSGDQVIEGDLQFDKVDVEALGAQSIGEVAFSDLLSVNGTKQISSNITAGTLNVQRGFNLETGLINGIALVESAVHKNENATIAGPVELEGFKIVGDITIEEYATIGEKDISELAKLNRTHTYFTQRNQPVMFKSPLVVDCLETQTLNGHTMDSLENNLWSSKGNNVIQGPLDLTGRKVQILTDFRTGTLNRLNLERDLVRIDKGEPITGRLYFSDNIIVFGDVLHTDGKTLNDKDLSLFAQNIVRGSDGRLITGTKTFKSQVQMEGGAEIESLNRVRIPEDLVFLNFEDNQFVGGRKIFKHKVTIDTLITSVDIGVGGLTNGVDLLELDKTTAYKDGPIAIRGRVVFNASFSASTLEVQNIDDVNVTDLFRNIIYLHEVQTLKFPIKVVRGDVSVGQGPSFVRSINGIVLDEYLHRVVVSRDIVPAYRINGTKTFVNLHVEGDLECGTVNGISLPNLKEYAFYLNQPQDVTGRFTFDTLTVDENLNVGTIDGIKSKDLVFVNDPEACGVDEDITFFGDVVVNGPLQIDGLVNGHSTEYILDGHEGGYYDREFSEIEVLGDLTWQTDRNDIQGISHFLENAVTLDTDQEISAEVVFLEGFEADELQARPWINDVDLENIQLEALGDQSWELEGNNTFIQGLVINDQSLIVQQINVRKIQKLALKTELSKIVWKDSYGTVLGIKYFPNEMDVDDLTVRDLNHKGDYNWLVTASDDRTIDHMEFVDLDITGDLKYNKSKGFDLADILSNRVTRDGDDVLRGNYTVPSLTIQDSCNVEFINGIKVSDIFFNNGTGKQEILGKKTFQNGVSVDGNVFSTDINNYNFATLGGEVSSQTYLKSQREIVTRPFIFTKLITISDSIEIGKDVNNHKLDDLKNKIARTITEIESRAVDTPESKPTAAKLAQISELKGNLPLPPVWLEYVRLRQSWEALGPQSRVEFTEMPNGGIISLYNTVDVDVDGSGMPQGCQCNSVKMVQIDGSTIVADESNIFQCMNTFIVASPTSNLYSIVDGSVSYNKSCTSQKTSRLVVTNAIQTDEVLLNISSIGYLSDVKSFSSQGSDYLVLAYFYDAINYTHDSVTFVYRVNPKSLTLVQRIPSYGPLRIAIFSVAGDWVLGIANNRDPKTDSCLTNSAIYRWSSHTLNFILLRDVKTNGAVDVAFLEIVDSGANYRKARILSFVAFAQSGNSGDGEVLILQYDEDQKNFVTVQTIRTEWSVTGVDYVCVQENCYFITVVPQEGVYFHEYRYVEGFRTALILPMLGARDIVVMAWGEHNERIIFPIASTKSSILTEGVIAGNPVPKYTIGDGNNVSGYADPYDNVLLPLKIHS</sequence>
<keyword evidence="1 3" id="KW-0732">Signal</keyword>
<evidence type="ECO:0000256" key="3">
    <source>
        <dbReference type="SAM" id="SignalP"/>
    </source>
</evidence>
<dbReference type="InterPro" id="IPR005492">
    <property type="entry name" value="EPTP"/>
</dbReference>
<dbReference type="Pfam" id="PF03736">
    <property type="entry name" value="EPTP"/>
    <property type="match status" value="1"/>
</dbReference>
<keyword evidence="4" id="KW-0675">Receptor</keyword>
<evidence type="ECO:0000256" key="1">
    <source>
        <dbReference type="ARBA" id="ARBA00022729"/>
    </source>
</evidence>
<dbReference type="Proteomes" id="UP000198287">
    <property type="component" value="Unassembled WGS sequence"/>
</dbReference>
<comment type="caution">
    <text evidence="4">The sequence shown here is derived from an EMBL/GenBank/DDBJ whole genome shotgun (WGS) entry which is preliminary data.</text>
</comment>
<feature type="chain" id="PRO_5012058960" evidence="3">
    <location>
        <begin position="29"/>
        <end position="2129"/>
    </location>
</feature>
<evidence type="ECO:0000313" key="4">
    <source>
        <dbReference type="EMBL" id="OXA38126.1"/>
    </source>
</evidence>